<keyword evidence="1" id="KW-0732">Signal</keyword>
<dbReference type="Proteomes" id="UP000275256">
    <property type="component" value="Unassembled WGS sequence"/>
</dbReference>
<feature type="chain" id="PRO_5039399599" description="Copper chaperone PCu(A)C" evidence="1">
    <location>
        <begin position="29"/>
        <end position="164"/>
    </location>
</feature>
<name>A0A3M0GLL2_9ACTN</name>
<evidence type="ECO:0000256" key="1">
    <source>
        <dbReference type="SAM" id="SignalP"/>
    </source>
</evidence>
<organism evidence="2 3">
    <name type="scientific">Tessaracoccus antarcticus</name>
    <dbReference type="NCBI Taxonomy" id="2479848"/>
    <lineage>
        <taxon>Bacteria</taxon>
        <taxon>Bacillati</taxon>
        <taxon>Actinomycetota</taxon>
        <taxon>Actinomycetes</taxon>
        <taxon>Propionibacteriales</taxon>
        <taxon>Propionibacteriaceae</taxon>
        <taxon>Tessaracoccus</taxon>
    </lineage>
</organism>
<evidence type="ECO:0000313" key="2">
    <source>
        <dbReference type="EMBL" id="RMB62059.1"/>
    </source>
</evidence>
<evidence type="ECO:0000313" key="3">
    <source>
        <dbReference type="Proteomes" id="UP000275256"/>
    </source>
</evidence>
<dbReference type="EMBL" id="REFW01000001">
    <property type="protein sequence ID" value="RMB62059.1"/>
    <property type="molecule type" value="Genomic_DNA"/>
</dbReference>
<sequence length="164" mass="16669">MTLPIRRRVGTCLAALALVVGLSTGCTAGDWRYEAPPAAGVQADAGPVKVRNLMVLADAEGQGLLLGSIFTTEAVKLTAVGVSAEQQDGTFGAPTPVALTGDVPINGGLVLGGDDSRVEKAGLQEGLLAKVMMQFSDGTTAAVEAPVLSSDNADYKAAWDKING</sequence>
<protein>
    <recommendedName>
        <fullName evidence="4">Copper chaperone PCu(A)C</fullName>
    </recommendedName>
</protein>
<dbReference type="AlphaFoldDB" id="A0A3M0GLL2"/>
<comment type="caution">
    <text evidence="2">The sequence shown here is derived from an EMBL/GenBank/DDBJ whole genome shotgun (WGS) entry which is preliminary data.</text>
</comment>
<dbReference type="PROSITE" id="PS51257">
    <property type="entry name" value="PROKAR_LIPOPROTEIN"/>
    <property type="match status" value="1"/>
</dbReference>
<dbReference type="OrthoDB" id="3727952at2"/>
<keyword evidence="3" id="KW-1185">Reference proteome</keyword>
<gene>
    <name evidence="2" type="ORF">EAX62_05610</name>
</gene>
<dbReference type="RefSeq" id="WP_121900608.1">
    <property type="nucleotide sequence ID" value="NZ_REFW01000001.1"/>
</dbReference>
<evidence type="ECO:0008006" key="4">
    <source>
        <dbReference type="Google" id="ProtNLM"/>
    </source>
</evidence>
<feature type="signal peptide" evidence="1">
    <location>
        <begin position="1"/>
        <end position="28"/>
    </location>
</feature>
<reference evidence="2 3" key="1">
    <citation type="submission" date="2018-10" db="EMBL/GenBank/DDBJ databases">
        <title>Tessaracoccus antarcticuss sp. nov., isolated from sediment.</title>
        <authorList>
            <person name="Zhou L.Y."/>
            <person name="Du Z.J."/>
        </authorList>
    </citation>
    <scope>NUCLEOTIDE SEQUENCE [LARGE SCALE GENOMIC DNA]</scope>
    <source>
        <strain evidence="2 3">JDX10</strain>
    </source>
</reference>
<proteinExistence type="predicted"/>
<accession>A0A3M0GLL2</accession>